<keyword evidence="4" id="KW-1185">Reference proteome</keyword>
<dbReference type="Gene3D" id="1.10.30.50">
    <property type="match status" value="1"/>
</dbReference>
<feature type="compositionally biased region" description="Pro residues" evidence="1">
    <location>
        <begin position="503"/>
        <end position="514"/>
    </location>
</feature>
<reference evidence="3 4" key="1">
    <citation type="submission" date="2019-04" db="EMBL/GenBank/DDBJ databases">
        <title>Three New Species of Nocardioides, Nocardioides euryhalodurans sp. nov., Nocardioides seonyuensis sp. nov. and Nocardioides eburneoflavus sp. nov. Isolated from Soil.</title>
        <authorList>
            <person name="Roh S.G."/>
            <person name="Lee C."/>
            <person name="Kim M.-K."/>
            <person name="Kim S.B."/>
        </authorList>
    </citation>
    <scope>NUCLEOTIDE SEQUENCE [LARGE SCALE GENOMIC DNA]</scope>
    <source>
        <strain evidence="3 4">MMS17-SY213</strain>
    </source>
</reference>
<dbReference type="EMBL" id="SRRO01000001">
    <property type="protein sequence ID" value="TGN64681.1"/>
    <property type="molecule type" value="Genomic_DNA"/>
</dbReference>
<proteinExistence type="predicted"/>
<keyword evidence="3" id="KW-0540">Nuclease</keyword>
<evidence type="ECO:0000313" key="4">
    <source>
        <dbReference type="Proteomes" id="UP000297496"/>
    </source>
</evidence>
<keyword evidence="3" id="KW-0255">Endonuclease</keyword>
<dbReference type="GO" id="GO:0004519">
    <property type="term" value="F:endonuclease activity"/>
    <property type="evidence" value="ECO:0007669"/>
    <property type="project" value="UniProtKB-KW"/>
</dbReference>
<feature type="domain" description="HNH nuclease" evidence="2">
    <location>
        <begin position="408"/>
        <end position="466"/>
    </location>
</feature>
<evidence type="ECO:0000313" key="3">
    <source>
        <dbReference type="EMBL" id="TGN64681.1"/>
    </source>
</evidence>
<dbReference type="InterPro" id="IPR003615">
    <property type="entry name" value="HNH_nuc"/>
</dbReference>
<accession>A0A4Z1BTL9</accession>
<comment type="caution">
    <text evidence="3">The sequence shown here is derived from an EMBL/GenBank/DDBJ whole genome shotgun (WGS) entry which is preliminary data.</text>
</comment>
<dbReference type="OrthoDB" id="3778721at2"/>
<dbReference type="RefSeq" id="WP_135839190.1">
    <property type="nucleotide sequence ID" value="NZ_SRRO01000001.1"/>
</dbReference>
<sequence length="514" mass="55234">MSTTAPAPATSPVLDRAVLDRAVSDRVLDRAVAAMTAKRRVEVEVLESALAWAQAHVVSDEEVAAGWRSETIHAPGSAAALFGERPLPIAGEGAPLVAEFAVVELSGVLEQSHEATLALLGDVLDLAHRLPRLWTLVRSLGVPVRLAREAARVSRDLDPVAAGHADRLLVWQPRRLNPHRIGVLVHEARLYADPDRAIADHDHALESRRVEVRHEQGAPGVSEVFMSLDVADAVAFDHTVSTMATTMRALGHPGDLGVRRAHAVGLLADPQRALDILAVADVADPDRPVDPAVDESVCVAEEAAYATPDPFRRPTTDTPSKMSGRAGRAGEVRLVLHLTDRDLLAHGIDSQTVDACGVARSDELGPMLLGRLQTWLLTAGTVTIQPVLDLDPATSPMPAVDQHDPPAPMAAAVRLRDATCVFPGCSRPSGRADLDHIVEYVPLDEGGPPGQTHPANLAPLCRRHHRAKTFGAFTYHRRPDGAYEWTLPSGRRIVTDPPRPRPRPGPGPQPRSRP</sequence>
<feature type="region of interest" description="Disordered" evidence="1">
    <location>
        <begin position="486"/>
        <end position="514"/>
    </location>
</feature>
<organism evidence="3 4">
    <name type="scientific">Nocardioides eburneiflavus</name>
    <dbReference type="NCBI Taxonomy" id="2518372"/>
    <lineage>
        <taxon>Bacteria</taxon>
        <taxon>Bacillati</taxon>
        <taxon>Actinomycetota</taxon>
        <taxon>Actinomycetes</taxon>
        <taxon>Propionibacteriales</taxon>
        <taxon>Nocardioidaceae</taxon>
        <taxon>Nocardioides</taxon>
    </lineage>
</organism>
<dbReference type="SMART" id="SM00507">
    <property type="entry name" value="HNHc"/>
    <property type="match status" value="1"/>
</dbReference>
<dbReference type="CDD" id="cd00085">
    <property type="entry name" value="HNHc"/>
    <property type="match status" value="1"/>
</dbReference>
<dbReference type="AlphaFoldDB" id="A0A4Z1BTL9"/>
<protein>
    <submittedName>
        <fullName evidence="3">HNH endonuclease</fullName>
    </submittedName>
</protein>
<evidence type="ECO:0000259" key="2">
    <source>
        <dbReference type="SMART" id="SM00507"/>
    </source>
</evidence>
<evidence type="ECO:0000256" key="1">
    <source>
        <dbReference type="SAM" id="MobiDB-lite"/>
    </source>
</evidence>
<gene>
    <name evidence="3" type="ORF">EXE59_12455</name>
</gene>
<name>A0A4Z1BTL9_9ACTN</name>
<keyword evidence="3" id="KW-0378">Hydrolase</keyword>
<dbReference type="Proteomes" id="UP000297496">
    <property type="component" value="Unassembled WGS sequence"/>
</dbReference>